<dbReference type="Proteomes" id="UP000736787">
    <property type="component" value="Unassembled WGS sequence"/>
</dbReference>
<dbReference type="VEuPathDB" id="FungiDB:PC110_g20294"/>
<dbReference type="InterPro" id="IPR000953">
    <property type="entry name" value="Chromo/chromo_shadow_dom"/>
</dbReference>
<dbReference type="EMBL" id="RCMK01001568">
    <property type="protein sequence ID" value="KAG2891862.1"/>
    <property type="molecule type" value="Genomic_DNA"/>
</dbReference>
<dbReference type="AlphaFoldDB" id="A0A8T1B0T4"/>
<sequence>MERVKPGLAKKLVHRWHRPFRVKKKVEEFAYKLELLDKSGYRFYPVVHASRLKAVTGLGERPKTRQTAELEGFQRFGFDEEPLPKDSWEPDMNAHQYEVEATLDDELPLSTSTSRSQRKSKVKWVGYDDPTWEPFSNRLAEDSWLTTYNEINVKPVSKGCKLYMRTKSNCTKEVTSTPQ</sequence>
<protein>
    <submittedName>
        <fullName evidence="1">Uncharacterized protein</fullName>
    </submittedName>
</protein>
<accession>A0A8T1B0T4</accession>
<dbReference type="PROSITE" id="PS50013">
    <property type="entry name" value="CHROMO_2"/>
    <property type="match status" value="1"/>
</dbReference>
<gene>
    <name evidence="1" type="ORF">PC117_g24158</name>
</gene>
<organism evidence="1 2">
    <name type="scientific">Phytophthora cactorum</name>
    <dbReference type="NCBI Taxonomy" id="29920"/>
    <lineage>
        <taxon>Eukaryota</taxon>
        <taxon>Sar</taxon>
        <taxon>Stramenopiles</taxon>
        <taxon>Oomycota</taxon>
        <taxon>Peronosporomycetes</taxon>
        <taxon>Peronosporales</taxon>
        <taxon>Peronosporaceae</taxon>
        <taxon>Phytophthora</taxon>
    </lineage>
</organism>
<dbReference type="InterPro" id="IPR056924">
    <property type="entry name" value="SH3_Tf2-1"/>
</dbReference>
<dbReference type="Pfam" id="PF24626">
    <property type="entry name" value="SH3_Tf2-1"/>
    <property type="match status" value="1"/>
</dbReference>
<proteinExistence type="predicted"/>
<comment type="caution">
    <text evidence="1">The sequence shown here is derived from an EMBL/GenBank/DDBJ whole genome shotgun (WGS) entry which is preliminary data.</text>
</comment>
<dbReference type="SUPFAM" id="SSF54160">
    <property type="entry name" value="Chromo domain-like"/>
    <property type="match status" value="1"/>
</dbReference>
<dbReference type="InterPro" id="IPR016197">
    <property type="entry name" value="Chromo-like_dom_sf"/>
</dbReference>
<evidence type="ECO:0000313" key="1">
    <source>
        <dbReference type="EMBL" id="KAG2891862.1"/>
    </source>
</evidence>
<dbReference type="Gene3D" id="2.40.50.40">
    <property type="match status" value="1"/>
</dbReference>
<evidence type="ECO:0000313" key="2">
    <source>
        <dbReference type="Proteomes" id="UP000736787"/>
    </source>
</evidence>
<name>A0A8T1B0T4_9STRA</name>
<reference evidence="1" key="1">
    <citation type="submission" date="2018-10" db="EMBL/GenBank/DDBJ databases">
        <title>Effector identification in a new, highly contiguous assembly of the strawberry crown rot pathogen Phytophthora cactorum.</title>
        <authorList>
            <person name="Armitage A.D."/>
            <person name="Nellist C.F."/>
            <person name="Bates H."/>
            <person name="Vickerstaff R.J."/>
            <person name="Harrison R.J."/>
        </authorList>
    </citation>
    <scope>NUCLEOTIDE SEQUENCE</scope>
    <source>
        <strain evidence="1">4040</strain>
    </source>
</reference>